<dbReference type="Proteomes" id="UP001549321">
    <property type="component" value="Unassembled WGS sequence"/>
</dbReference>
<evidence type="ECO:0000313" key="1">
    <source>
        <dbReference type="EMBL" id="MET4635350.1"/>
    </source>
</evidence>
<evidence type="ECO:0000313" key="2">
    <source>
        <dbReference type="Proteomes" id="UP001549321"/>
    </source>
</evidence>
<comment type="caution">
    <text evidence="1">The sequence shown here is derived from an EMBL/GenBank/DDBJ whole genome shotgun (WGS) entry which is preliminary data.</text>
</comment>
<dbReference type="EMBL" id="JBEPSM010000002">
    <property type="protein sequence ID" value="MET4635350.1"/>
    <property type="molecule type" value="Genomic_DNA"/>
</dbReference>
<dbReference type="RefSeq" id="WP_354552640.1">
    <property type="nucleotide sequence ID" value="NZ_JBEPSM010000002.1"/>
</dbReference>
<reference evidence="1 2" key="1">
    <citation type="submission" date="2024-06" db="EMBL/GenBank/DDBJ databases">
        <title>Sorghum-associated microbial communities from plants grown in Nebraska, USA.</title>
        <authorList>
            <person name="Schachtman D."/>
        </authorList>
    </citation>
    <scope>NUCLEOTIDE SEQUENCE [LARGE SCALE GENOMIC DNA]</scope>
    <source>
        <strain evidence="1 2">3207</strain>
    </source>
</reference>
<organism evidence="1 2">
    <name type="scientific">Kaistia defluvii</name>
    <dbReference type="NCBI Taxonomy" id="410841"/>
    <lineage>
        <taxon>Bacteria</taxon>
        <taxon>Pseudomonadati</taxon>
        <taxon>Pseudomonadota</taxon>
        <taxon>Alphaproteobacteria</taxon>
        <taxon>Hyphomicrobiales</taxon>
        <taxon>Kaistiaceae</taxon>
        <taxon>Kaistia</taxon>
    </lineage>
</organism>
<gene>
    <name evidence="1" type="ORF">ABIE08_003296</name>
</gene>
<name>A0ABV2R3W6_9HYPH</name>
<protein>
    <submittedName>
        <fullName evidence="1">Uncharacterized protein</fullName>
    </submittedName>
</protein>
<keyword evidence="2" id="KW-1185">Reference proteome</keyword>
<accession>A0ABV2R3W6</accession>
<sequence length="101" mass="11065">MAGEEQSGAGRDGVPAAIRHFPAQATEIEALARESERFRDLCEELAEAEAALSAVDGLELALRAERRLEWLAFVRWALKEIDADLRQARVVSIDRTSGSDG</sequence>
<proteinExistence type="predicted"/>